<reference evidence="1 2" key="1">
    <citation type="submission" date="2015-06" db="EMBL/GenBank/DDBJ databases">
        <title>Talaromyces atroroseus IBT 11181 draft genome.</title>
        <authorList>
            <person name="Rasmussen K.B."/>
            <person name="Rasmussen S."/>
            <person name="Petersen B."/>
            <person name="Sicheritz-Ponten T."/>
            <person name="Mortensen U.H."/>
            <person name="Thrane U."/>
        </authorList>
    </citation>
    <scope>NUCLEOTIDE SEQUENCE [LARGE SCALE GENOMIC DNA]</scope>
    <source>
        <strain evidence="1 2">IBT 11181</strain>
    </source>
</reference>
<dbReference type="EMBL" id="LFMY01000002">
    <property type="protein sequence ID" value="OKL63511.1"/>
    <property type="molecule type" value="Genomic_DNA"/>
</dbReference>
<proteinExistence type="predicted"/>
<keyword evidence="2" id="KW-1185">Reference proteome</keyword>
<comment type="caution">
    <text evidence="1">The sequence shown here is derived from an EMBL/GenBank/DDBJ whole genome shotgun (WGS) entry which is preliminary data.</text>
</comment>
<sequence length="68" mass="7258">MTRTIIPPSLWSKHICQLRTGRVALSTVVRGTSPKLPEHRGVSNPAFLPTGEVCLLPVPLQAGSESAP</sequence>
<gene>
    <name evidence="1" type="ORF">UA08_02052</name>
</gene>
<evidence type="ECO:0000313" key="2">
    <source>
        <dbReference type="Proteomes" id="UP000214365"/>
    </source>
</evidence>
<dbReference type="GeneID" id="31001807"/>
<dbReference type="Proteomes" id="UP000214365">
    <property type="component" value="Unassembled WGS sequence"/>
</dbReference>
<organism evidence="1 2">
    <name type="scientific">Talaromyces atroroseus</name>
    <dbReference type="NCBI Taxonomy" id="1441469"/>
    <lineage>
        <taxon>Eukaryota</taxon>
        <taxon>Fungi</taxon>
        <taxon>Dikarya</taxon>
        <taxon>Ascomycota</taxon>
        <taxon>Pezizomycotina</taxon>
        <taxon>Eurotiomycetes</taxon>
        <taxon>Eurotiomycetidae</taxon>
        <taxon>Eurotiales</taxon>
        <taxon>Trichocomaceae</taxon>
        <taxon>Talaromyces</taxon>
        <taxon>Talaromyces sect. Trachyspermi</taxon>
    </lineage>
</organism>
<evidence type="ECO:0000313" key="1">
    <source>
        <dbReference type="EMBL" id="OKL63511.1"/>
    </source>
</evidence>
<name>A0A1Q5QCA4_TALAT</name>
<dbReference type="AlphaFoldDB" id="A0A1Q5QCA4"/>
<accession>A0A1Q5QCA4</accession>
<dbReference type="RefSeq" id="XP_020123632.1">
    <property type="nucleotide sequence ID" value="XM_020261784.1"/>
</dbReference>
<protein>
    <submittedName>
        <fullName evidence="1">Uncharacterized protein</fullName>
    </submittedName>
</protein>